<comment type="caution">
    <text evidence="3">The sequence shown here is derived from an EMBL/GenBank/DDBJ whole genome shotgun (WGS) entry which is preliminary data.</text>
</comment>
<protein>
    <submittedName>
        <fullName evidence="3">Uncharacterized protein</fullName>
    </submittedName>
</protein>
<dbReference type="EMBL" id="CAJOAZ010015309">
    <property type="protein sequence ID" value="CAF4291435.1"/>
    <property type="molecule type" value="Genomic_DNA"/>
</dbReference>
<dbReference type="EMBL" id="CAJNOG010000180">
    <property type="protein sequence ID" value="CAF1047736.1"/>
    <property type="molecule type" value="Genomic_DNA"/>
</dbReference>
<feature type="non-terminal residue" evidence="3">
    <location>
        <position position="95"/>
    </location>
</feature>
<dbReference type="AlphaFoldDB" id="A0A820HCT2"/>
<evidence type="ECO:0000313" key="3">
    <source>
        <dbReference type="EMBL" id="CAF4291435.1"/>
    </source>
</evidence>
<sequence>MCRRLLLTVIFSSLFVTILSIRCYTGTDRQCMLAPHMKDCGSDEICQCAKYRFQCTTDDQACNEYEQLVKTKKWGYTILRKSTCEILQQQSSSGY</sequence>
<evidence type="ECO:0000313" key="2">
    <source>
        <dbReference type="EMBL" id="CAF1047736.1"/>
    </source>
</evidence>
<proteinExistence type="predicted"/>
<feature type="signal peptide" evidence="1">
    <location>
        <begin position="1"/>
        <end position="20"/>
    </location>
</feature>
<reference evidence="3" key="1">
    <citation type="submission" date="2021-02" db="EMBL/GenBank/DDBJ databases">
        <authorList>
            <person name="Nowell W R."/>
        </authorList>
    </citation>
    <scope>NUCLEOTIDE SEQUENCE</scope>
</reference>
<name>A0A820HCT2_9BILA</name>
<accession>A0A820HCT2</accession>
<evidence type="ECO:0000256" key="1">
    <source>
        <dbReference type="SAM" id="SignalP"/>
    </source>
</evidence>
<dbReference type="Proteomes" id="UP000663844">
    <property type="component" value="Unassembled WGS sequence"/>
</dbReference>
<feature type="chain" id="PRO_5036236872" evidence="1">
    <location>
        <begin position="21"/>
        <end position="95"/>
    </location>
</feature>
<keyword evidence="1" id="KW-0732">Signal</keyword>
<organism evidence="3 4">
    <name type="scientific">Adineta steineri</name>
    <dbReference type="NCBI Taxonomy" id="433720"/>
    <lineage>
        <taxon>Eukaryota</taxon>
        <taxon>Metazoa</taxon>
        <taxon>Spiralia</taxon>
        <taxon>Gnathifera</taxon>
        <taxon>Rotifera</taxon>
        <taxon>Eurotatoria</taxon>
        <taxon>Bdelloidea</taxon>
        <taxon>Adinetida</taxon>
        <taxon>Adinetidae</taxon>
        <taxon>Adineta</taxon>
    </lineage>
</organism>
<dbReference type="Proteomes" id="UP000663845">
    <property type="component" value="Unassembled WGS sequence"/>
</dbReference>
<gene>
    <name evidence="2" type="ORF">JYZ213_LOCUS18503</name>
    <name evidence="3" type="ORF">OXD698_LOCUS45612</name>
</gene>
<evidence type="ECO:0000313" key="4">
    <source>
        <dbReference type="Proteomes" id="UP000663844"/>
    </source>
</evidence>